<name>A0A1B0B406_9MUSC</name>
<reference evidence="1" key="2">
    <citation type="submission" date="2020-05" db="UniProtKB">
        <authorList>
            <consortium name="EnsemblMetazoa"/>
        </authorList>
    </citation>
    <scope>IDENTIFICATION</scope>
    <source>
        <strain evidence="1">IAEA</strain>
    </source>
</reference>
<dbReference type="AlphaFoldDB" id="A0A1B0B406"/>
<proteinExistence type="predicted"/>
<keyword evidence="2" id="KW-1185">Reference proteome</keyword>
<dbReference type="Proteomes" id="UP000092460">
    <property type="component" value="Unassembled WGS sequence"/>
</dbReference>
<sequence length="85" mass="9598">MIDELNMPDASKTFQTQRSLLFDSSNLKEAENTPFANISLGFRISVTACQEFNFESKSSRKTMDSSMLLLQARLGYEPESGENHD</sequence>
<dbReference type="EMBL" id="JXJN01008133">
    <property type="status" value="NOT_ANNOTATED_CDS"/>
    <property type="molecule type" value="Genomic_DNA"/>
</dbReference>
<dbReference type="EnsemblMetazoa" id="GPPI018126-RA">
    <property type="protein sequence ID" value="GPPI018126-PA"/>
    <property type="gene ID" value="GPPI018126"/>
</dbReference>
<evidence type="ECO:0000313" key="1">
    <source>
        <dbReference type="EnsemblMetazoa" id="GPPI018126-PA"/>
    </source>
</evidence>
<dbReference type="EMBL" id="JXJN01008132">
    <property type="status" value="NOT_ANNOTATED_CDS"/>
    <property type="molecule type" value="Genomic_DNA"/>
</dbReference>
<protein>
    <submittedName>
        <fullName evidence="1">Uncharacterized protein</fullName>
    </submittedName>
</protein>
<organism evidence="1 2">
    <name type="scientific">Glossina palpalis gambiensis</name>
    <dbReference type="NCBI Taxonomy" id="67801"/>
    <lineage>
        <taxon>Eukaryota</taxon>
        <taxon>Metazoa</taxon>
        <taxon>Ecdysozoa</taxon>
        <taxon>Arthropoda</taxon>
        <taxon>Hexapoda</taxon>
        <taxon>Insecta</taxon>
        <taxon>Pterygota</taxon>
        <taxon>Neoptera</taxon>
        <taxon>Endopterygota</taxon>
        <taxon>Diptera</taxon>
        <taxon>Brachycera</taxon>
        <taxon>Muscomorpha</taxon>
        <taxon>Hippoboscoidea</taxon>
        <taxon>Glossinidae</taxon>
        <taxon>Glossina</taxon>
    </lineage>
</organism>
<reference evidence="2" key="1">
    <citation type="submission" date="2015-01" db="EMBL/GenBank/DDBJ databases">
        <authorList>
            <person name="Aksoy S."/>
            <person name="Warren W."/>
            <person name="Wilson R.K."/>
        </authorList>
    </citation>
    <scope>NUCLEOTIDE SEQUENCE [LARGE SCALE GENOMIC DNA]</scope>
    <source>
        <strain evidence="2">IAEA</strain>
    </source>
</reference>
<evidence type="ECO:0000313" key="2">
    <source>
        <dbReference type="Proteomes" id="UP000092460"/>
    </source>
</evidence>
<accession>A0A1B0B406</accession>
<dbReference type="VEuPathDB" id="VectorBase:GPPI018126"/>